<reference evidence="1 2" key="1">
    <citation type="submission" date="2020-08" db="EMBL/GenBank/DDBJ databases">
        <title>Winkia gen. nov., sp. nov., isolated from faeces of the Anser albifrons in China.</title>
        <authorList>
            <person name="Liu Q."/>
        </authorList>
    </citation>
    <scope>NUCLEOTIDE SEQUENCE [LARGE SCALE GENOMIC DNA]</scope>
    <source>
        <strain evidence="1 2">C62</strain>
    </source>
</reference>
<dbReference type="InterPro" id="IPR054206">
    <property type="entry name" value="DUF6912"/>
</dbReference>
<dbReference type="Proteomes" id="UP000627538">
    <property type="component" value="Unassembled WGS sequence"/>
</dbReference>
<dbReference type="RefSeq" id="WP_191072161.1">
    <property type="nucleotide sequence ID" value="NZ_CP060506.1"/>
</dbReference>
<comment type="caution">
    <text evidence="1">The sequence shown here is derived from an EMBL/GenBank/DDBJ whole genome shotgun (WGS) entry which is preliminary data.</text>
</comment>
<organism evidence="1 2">
    <name type="scientific">Nanchangia anserum</name>
    <dbReference type="NCBI Taxonomy" id="2692125"/>
    <lineage>
        <taxon>Bacteria</taxon>
        <taxon>Bacillati</taxon>
        <taxon>Actinomycetota</taxon>
        <taxon>Actinomycetes</taxon>
        <taxon>Actinomycetales</taxon>
        <taxon>Actinomycetaceae</taxon>
        <taxon>Nanchangia</taxon>
    </lineage>
</organism>
<dbReference type="EMBL" id="JACRUO010000002">
    <property type="protein sequence ID" value="MBD3690060.1"/>
    <property type="molecule type" value="Genomic_DNA"/>
</dbReference>
<dbReference type="AlphaFoldDB" id="A0A8I0G8V4"/>
<name>A0A8I0G8V4_9ACTO</name>
<gene>
    <name evidence="1" type="ORF">H8R10_07465</name>
</gene>
<protein>
    <submittedName>
        <fullName evidence="1">Uncharacterized protein</fullName>
    </submittedName>
</protein>
<proteinExistence type="predicted"/>
<accession>A0A8I0G8V4</accession>
<evidence type="ECO:0000313" key="2">
    <source>
        <dbReference type="Proteomes" id="UP000627538"/>
    </source>
</evidence>
<keyword evidence="2" id="KW-1185">Reference proteome</keyword>
<evidence type="ECO:0000313" key="1">
    <source>
        <dbReference type="EMBL" id="MBD3690060.1"/>
    </source>
</evidence>
<sequence>MRVYLSLTPADLAADAVMPRSAWAVTDSLMASYGGDDWEQEDYEAVAMMAAGQACLEYLDGVTPACRIVAAADCAEAVAFGPAAGQVSIDGPVSLADVVSFHIDEEESWPIVAAAAAGEDDEDALSETALLWYDVSEIALVRDILNAG</sequence>
<dbReference type="Pfam" id="PF21853">
    <property type="entry name" value="DUF6912"/>
    <property type="match status" value="1"/>
</dbReference>